<dbReference type="AlphaFoldDB" id="A0A090RKX9"/>
<keyword evidence="1" id="KW-1133">Transmembrane helix</keyword>
<dbReference type="STRING" id="754436.JCM19237_196"/>
<organism evidence="3 4">
    <name type="scientific">Photobacterium aphoticum</name>
    <dbReference type="NCBI Taxonomy" id="754436"/>
    <lineage>
        <taxon>Bacteria</taxon>
        <taxon>Pseudomonadati</taxon>
        <taxon>Pseudomonadota</taxon>
        <taxon>Gammaproteobacteria</taxon>
        <taxon>Vibrionales</taxon>
        <taxon>Vibrionaceae</taxon>
        <taxon>Photobacterium</taxon>
    </lineage>
</organism>
<sequence>MQKRNTIGNRLIASIAFMAFLTISVSVIAIVNWESLDDQIQTMVGKNMPTACQLPIRT</sequence>
<dbReference type="Proteomes" id="UP000029227">
    <property type="component" value="Unassembled WGS sequence"/>
</dbReference>
<keyword evidence="1" id="KW-0812">Transmembrane</keyword>
<evidence type="ECO:0000313" key="3">
    <source>
        <dbReference type="EMBL" id="GAL08142.1"/>
    </source>
</evidence>
<evidence type="ECO:0000259" key="2">
    <source>
        <dbReference type="Pfam" id="PF12729"/>
    </source>
</evidence>
<dbReference type="eggNOG" id="COG4192">
    <property type="taxonomic scope" value="Bacteria"/>
</dbReference>
<feature type="transmembrane region" description="Helical" evidence="1">
    <location>
        <begin position="12"/>
        <end position="33"/>
    </location>
</feature>
<protein>
    <submittedName>
        <fullName evidence="3">Phosphoglycerate transport system sensor protein PgtB</fullName>
    </submittedName>
</protein>
<evidence type="ECO:0000313" key="4">
    <source>
        <dbReference type="Proteomes" id="UP000029227"/>
    </source>
</evidence>
<dbReference type="Pfam" id="PF12729">
    <property type="entry name" value="4HB_MCP_1"/>
    <property type="match status" value="1"/>
</dbReference>
<name>A0A090RKX9_9GAMM</name>
<accession>A0A090RKX9</accession>
<reference evidence="3 4" key="1">
    <citation type="journal article" date="2014" name="Genome Announc.">
        <title>Draft Genome Sequences of Two Vibrionaceae Species, Vibrio ponticus C121 and Photobacterium aphoticum C119, Isolated as Coral Reef Microbiota.</title>
        <authorList>
            <person name="Al-saari N."/>
            <person name="Meirelles P.M."/>
            <person name="Mino S."/>
            <person name="Suda W."/>
            <person name="Oshima K."/>
            <person name="Hattori M."/>
            <person name="Ohkuma M."/>
            <person name="Thompson F.L."/>
            <person name="Gomez-Gil B."/>
            <person name="Sawabe T."/>
            <person name="Sawabe T."/>
        </authorList>
    </citation>
    <scope>NUCLEOTIDE SEQUENCE [LARGE SCALE GENOMIC DNA]</scope>
    <source>
        <strain evidence="3 4">JCM 19237</strain>
    </source>
</reference>
<gene>
    <name evidence="3" type="ORF">JCM19237_196</name>
</gene>
<feature type="domain" description="Chemotaxis methyl-accepting receptor HlyB-like 4HB MCP" evidence="2">
    <location>
        <begin position="6"/>
        <end position="49"/>
    </location>
</feature>
<keyword evidence="1" id="KW-0472">Membrane</keyword>
<dbReference type="InterPro" id="IPR024478">
    <property type="entry name" value="HlyB_4HB_MCP"/>
</dbReference>
<comment type="caution">
    <text evidence="3">The sequence shown here is derived from an EMBL/GenBank/DDBJ whole genome shotgun (WGS) entry which is preliminary data.</text>
</comment>
<proteinExistence type="predicted"/>
<evidence type="ECO:0000256" key="1">
    <source>
        <dbReference type="SAM" id="Phobius"/>
    </source>
</evidence>
<dbReference type="EMBL" id="BBMN01000022">
    <property type="protein sequence ID" value="GAL08142.1"/>
    <property type="molecule type" value="Genomic_DNA"/>
</dbReference>